<protein>
    <submittedName>
        <fullName evidence="4">All-trans retinoic acid-induced differentiation factor</fullName>
    </submittedName>
</protein>
<keyword evidence="1" id="KW-0812">Transmembrane</keyword>
<keyword evidence="1" id="KW-0472">Membrane</keyword>
<name>A0A6J2V8C7_CHACN</name>
<proteinExistence type="predicted"/>
<dbReference type="PROSITE" id="PS00022">
    <property type="entry name" value="EGF_1"/>
    <property type="match status" value="1"/>
</dbReference>
<dbReference type="GeneID" id="115810235"/>
<evidence type="ECO:0000259" key="2">
    <source>
        <dbReference type="PROSITE" id="PS00022"/>
    </source>
</evidence>
<keyword evidence="1" id="KW-1133">Transmembrane helix</keyword>
<dbReference type="GO" id="GO:0045669">
    <property type="term" value="P:positive regulation of osteoblast differentiation"/>
    <property type="evidence" value="ECO:0007669"/>
    <property type="project" value="TreeGrafter"/>
</dbReference>
<evidence type="ECO:0000256" key="1">
    <source>
        <dbReference type="SAM" id="Phobius"/>
    </source>
</evidence>
<dbReference type="Proteomes" id="UP000504632">
    <property type="component" value="Chromosome 4"/>
</dbReference>
<gene>
    <name evidence="4" type="primary">atraid</name>
</gene>
<evidence type="ECO:0000313" key="3">
    <source>
        <dbReference type="Proteomes" id="UP000504632"/>
    </source>
</evidence>
<reference evidence="4" key="1">
    <citation type="submission" date="2025-08" db="UniProtKB">
        <authorList>
            <consortium name="RefSeq"/>
        </authorList>
    </citation>
    <scope>IDENTIFICATION</scope>
</reference>
<feature type="transmembrane region" description="Helical" evidence="1">
    <location>
        <begin position="181"/>
        <end position="200"/>
    </location>
</feature>
<dbReference type="PANTHER" id="PTHR15926">
    <property type="entry name" value="ALL-TRANS RETINOIC ACID-INDUCED DIFFERENTIATION FACTOR"/>
    <property type="match status" value="1"/>
</dbReference>
<keyword evidence="3" id="KW-1185">Reference proteome</keyword>
<dbReference type="FunCoup" id="A0A6J2V8C7">
    <property type="interactions" value="612"/>
</dbReference>
<dbReference type="CTD" id="51374"/>
<dbReference type="RefSeq" id="XP_030628023.1">
    <property type="nucleotide sequence ID" value="XM_030772163.1"/>
</dbReference>
<accession>A0A6J2V8C7</accession>
<dbReference type="AlphaFoldDB" id="A0A6J2V8C7"/>
<dbReference type="PANTHER" id="PTHR15926:SF1">
    <property type="entry name" value="ALL-TRANS RETINOIC ACID-INDUCED DIFFERENTIATION FACTOR"/>
    <property type="match status" value="1"/>
</dbReference>
<dbReference type="InterPro" id="IPR000742">
    <property type="entry name" value="EGF"/>
</dbReference>
<evidence type="ECO:0000313" key="4">
    <source>
        <dbReference type="RefSeq" id="XP_030628023.1"/>
    </source>
</evidence>
<sequence>MENRVTNEVLCQMCQGEVQTGSAVADLCISNLGQLDGRCCKRRDNASDVVDIIGLDLSNCSLRHLEDLHDASMAILIDISLNPLSNLSDSVFLGFYNLANLTLPSNLQCPGSDDAWEKVEVKGDLRFCEGQKSACNQTGQMSWDCPENSLCTPYGPGFFECNCVDNFHGYKCLREGQFPTLKVFGILGGSTVFVSALLWVTQRRKVKAI</sequence>
<feature type="domain" description="EGF-like" evidence="2">
    <location>
        <begin position="161"/>
        <end position="172"/>
    </location>
</feature>
<dbReference type="SUPFAM" id="SSF52058">
    <property type="entry name" value="L domain-like"/>
    <property type="match status" value="1"/>
</dbReference>
<dbReference type="InterPro" id="IPR042350">
    <property type="entry name" value="ATRAID"/>
</dbReference>
<organism evidence="3 4">
    <name type="scientific">Chanos chanos</name>
    <name type="common">Milkfish</name>
    <name type="synonym">Mugil chanos</name>
    <dbReference type="NCBI Taxonomy" id="29144"/>
    <lineage>
        <taxon>Eukaryota</taxon>
        <taxon>Metazoa</taxon>
        <taxon>Chordata</taxon>
        <taxon>Craniata</taxon>
        <taxon>Vertebrata</taxon>
        <taxon>Euteleostomi</taxon>
        <taxon>Actinopterygii</taxon>
        <taxon>Neopterygii</taxon>
        <taxon>Teleostei</taxon>
        <taxon>Ostariophysi</taxon>
        <taxon>Gonorynchiformes</taxon>
        <taxon>Chanidae</taxon>
        <taxon>Chanos</taxon>
    </lineage>
</organism>
<dbReference type="OrthoDB" id="9989713at2759"/>
<dbReference type="InParanoid" id="A0A6J2V8C7"/>